<feature type="compositionally biased region" description="Basic and acidic residues" evidence="3">
    <location>
        <begin position="205"/>
        <end position="216"/>
    </location>
</feature>
<keyword evidence="1 2" id="KW-0694">RNA-binding</keyword>
<evidence type="ECO:0000256" key="3">
    <source>
        <dbReference type="SAM" id="MobiDB-lite"/>
    </source>
</evidence>
<evidence type="ECO:0000313" key="6">
    <source>
        <dbReference type="Proteomes" id="UP001557470"/>
    </source>
</evidence>
<feature type="region of interest" description="Disordered" evidence="3">
    <location>
        <begin position="205"/>
        <end position="231"/>
    </location>
</feature>
<dbReference type="Pfam" id="PF00076">
    <property type="entry name" value="RRM_1"/>
    <property type="match status" value="1"/>
</dbReference>
<accession>A0ABD0X7C6</accession>
<dbReference type="EMBL" id="JAGEUA010000003">
    <property type="protein sequence ID" value="KAL0993752.1"/>
    <property type="molecule type" value="Genomic_DNA"/>
</dbReference>
<dbReference type="PANTHER" id="PTHR16105">
    <property type="entry name" value="RNA-BINDING REGION-CONTAINING PROTEIN 3"/>
    <property type="match status" value="1"/>
</dbReference>
<gene>
    <name evidence="5" type="ORF">UPYG_G00113220</name>
</gene>
<sequence>MRRMRHHACEDGPALEEQETEGQRQLHCLLLQQLDTDINIDRCIAKRKCFAPAALYKPFGKQAAGVRSLSQFQALQDGEKELASLRELGLTDLEVELWLNRHHPKNTDNCHGVCAAPGAQQQRLQVIQDKIDARAELMSRPQRFSASQPLSRREMEIEKSLFQGNDRLGFLTALYHQEEDSQAHQQGASCSNTLYRDVFTDGKKHTSVSKDSELKTTGDSSSAHPQPEFDQSQCSWQINDQSQIDHFCKSDPLRGETKDQSAKTLNASGQSQAQNRPGHTLAAQRRINVSQPIGSICGAAKVSPGCPITVRGVVEEISEEEIRENRETEEGIRNIPRFHSYRQGEPSKVLCVKNLSARASVSQLVALFSRFDRDANVPVLYRLLTGRLKGQAFITLSDTETARRALEMVNGYRLLGKPLVIEFGRERREEQKKESGDEEENQTESSKPSLPDPRTGDSKASTQTEMEIRNRLTTDVNTRC</sequence>
<evidence type="ECO:0000256" key="2">
    <source>
        <dbReference type="PROSITE-ProRule" id="PRU00176"/>
    </source>
</evidence>
<reference evidence="5 6" key="1">
    <citation type="submission" date="2024-06" db="EMBL/GenBank/DDBJ databases">
        <authorList>
            <person name="Pan Q."/>
            <person name="Wen M."/>
            <person name="Jouanno E."/>
            <person name="Zahm M."/>
            <person name="Klopp C."/>
            <person name="Cabau C."/>
            <person name="Louis A."/>
            <person name="Berthelot C."/>
            <person name="Parey E."/>
            <person name="Roest Crollius H."/>
            <person name="Montfort J."/>
            <person name="Robinson-Rechavi M."/>
            <person name="Bouchez O."/>
            <person name="Lampietro C."/>
            <person name="Lopez Roques C."/>
            <person name="Donnadieu C."/>
            <person name="Postlethwait J."/>
            <person name="Bobe J."/>
            <person name="Verreycken H."/>
            <person name="Guiguen Y."/>
        </authorList>
    </citation>
    <scope>NUCLEOTIDE SEQUENCE [LARGE SCALE GENOMIC DNA]</scope>
    <source>
        <strain evidence="5">Up_M1</strain>
        <tissue evidence="5">Testis</tissue>
    </source>
</reference>
<evidence type="ECO:0000259" key="4">
    <source>
        <dbReference type="PROSITE" id="PS50102"/>
    </source>
</evidence>
<feature type="compositionally biased region" description="Polar residues" evidence="3">
    <location>
        <begin position="262"/>
        <end position="277"/>
    </location>
</feature>
<dbReference type="Proteomes" id="UP001557470">
    <property type="component" value="Unassembled WGS sequence"/>
</dbReference>
<feature type="domain" description="RRM" evidence="4">
    <location>
        <begin position="348"/>
        <end position="426"/>
    </location>
</feature>
<dbReference type="InterPro" id="IPR012677">
    <property type="entry name" value="Nucleotide-bd_a/b_plait_sf"/>
</dbReference>
<organism evidence="5 6">
    <name type="scientific">Umbra pygmaea</name>
    <name type="common">Eastern mudminnow</name>
    <dbReference type="NCBI Taxonomy" id="75934"/>
    <lineage>
        <taxon>Eukaryota</taxon>
        <taxon>Metazoa</taxon>
        <taxon>Chordata</taxon>
        <taxon>Craniata</taxon>
        <taxon>Vertebrata</taxon>
        <taxon>Euteleostomi</taxon>
        <taxon>Actinopterygii</taxon>
        <taxon>Neopterygii</taxon>
        <taxon>Teleostei</taxon>
        <taxon>Protacanthopterygii</taxon>
        <taxon>Esociformes</taxon>
        <taxon>Umbridae</taxon>
        <taxon>Umbra</taxon>
    </lineage>
</organism>
<feature type="compositionally biased region" description="Basic and acidic residues" evidence="3">
    <location>
        <begin position="247"/>
        <end position="261"/>
    </location>
</feature>
<feature type="region of interest" description="Disordered" evidence="3">
    <location>
        <begin position="425"/>
        <end position="480"/>
    </location>
</feature>
<dbReference type="InterPro" id="IPR000504">
    <property type="entry name" value="RRM_dom"/>
</dbReference>
<name>A0ABD0X7C6_UMBPY</name>
<feature type="compositionally biased region" description="Basic and acidic residues" evidence="3">
    <location>
        <begin position="425"/>
        <end position="435"/>
    </location>
</feature>
<evidence type="ECO:0000256" key="1">
    <source>
        <dbReference type="ARBA" id="ARBA00022884"/>
    </source>
</evidence>
<keyword evidence="6" id="KW-1185">Reference proteome</keyword>
<evidence type="ECO:0000313" key="5">
    <source>
        <dbReference type="EMBL" id="KAL0993752.1"/>
    </source>
</evidence>
<dbReference type="PANTHER" id="PTHR16105:SF2">
    <property type="entry name" value="RNA-BINDING PROTEIN 41"/>
    <property type="match status" value="1"/>
</dbReference>
<feature type="region of interest" description="Disordered" evidence="3">
    <location>
        <begin position="247"/>
        <end position="280"/>
    </location>
</feature>
<dbReference type="Gene3D" id="3.30.70.330">
    <property type="match status" value="1"/>
</dbReference>
<protein>
    <recommendedName>
        <fullName evidence="4">RRM domain-containing protein</fullName>
    </recommendedName>
</protein>
<dbReference type="InterPro" id="IPR045164">
    <property type="entry name" value="RBM41/RNPC3"/>
</dbReference>
<dbReference type="GO" id="GO:0003723">
    <property type="term" value="F:RNA binding"/>
    <property type="evidence" value="ECO:0007669"/>
    <property type="project" value="UniProtKB-UniRule"/>
</dbReference>
<dbReference type="SMART" id="SM00360">
    <property type="entry name" value="RRM"/>
    <property type="match status" value="1"/>
</dbReference>
<comment type="caution">
    <text evidence="5">The sequence shown here is derived from an EMBL/GenBank/DDBJ whole genome shotgun (WGS) entry which is preliminary data.</text>
</comment>
<dbReference type="SUPFAM" id="SSF54928">
    <property type="entry name" value="RNA-binding domain, RBD"/>
    <property type="match status" value="1"/>
</dbReference>
<proteinExistence type="predicted"/>
<dbReference type="PROSITE" id="PS50102">
    <property type="entry name" value="RRM"/>
    <property type="match status" value="1"/>
</dbReference>
<dbReference type="AlphaFoldDB" id="A0ABD0X7C6"/>
<dbReference type="InterPro" id="IPR035979">
    <property type="entry name" value="RBD_domain_sf"/>
</dbReference>
<feature type="compositionally biased region" description="Polar residues" evidence="3">
    <location>
        <begin position="217"/>
        <end position="231"/>
    </location>
</feature>